<dbReference type="SUPFAM" id="SSF46689">
    <property type="entry name" value="Homeodomain-like"/>
    <property type="match status" value="1"/>
</dbReference>
<dbReference type="InterPro" id="IPR043011">
    <property type="entry name" value="Bunya_nucleocap_C"/>
</dbReference>
<dbReference type="InterPro" id="IPR009057">
    <property type="entry name" value="Homeodomain-like_sf"/>
</dbReference>
<organism evidence="3 4">
    <name type="scientific">Mythimna separata</name>
    <name type="common">Oriental armyworm</name>
    <name type="synonym">Pseudaletia separata</name>
    <dbReference type="NCBI Taxonomy" id="271217"/>
    <lineage>
        <taxon>Eukaryota</taxon>
        <taxon>Metazoa</taxon>
        <taxon>Ecdysozoa</taxon>
        <taxon>Arthropoda</taxon>
        <taxon>Hexapoda</taxon>
        <taxon>Insecta</taxon>
        <taxon>Pterygota</taxon>
        <taxon>Neoptera</taxon>
        <taxon>Endopterygota</taxon>
        <taxon>Lepidoptera</taxon>
        <taxon>Glossata</taxon>
        <taxon>Ditrysia</taxon>
        <taxon>Noctuoidea</taxon>
        <taxon>Noctuidae</taxon>
        <taxon>Noctuinae</taxon>
        <taxon>Hadenini</taxon>
        <taxon>Mythimna</taxon>
    </lineage>
</organism>
<dbReference type="GO" id="GO:0005634">
    <property type="term" value="C:nucleus"/>
    <property type="evidence" value="ECO:0007669"/>
    <property type="project" value="UniProtKB-SubCell"/>
</dbReference>
<dbReference type="Pfam" id="PF05225">
    <property type="entry name" value="HTH_psq"/>
    <property type="match status" value="1"/>
</dbReference>
<evidence type="ECO:0000313" key="3">
    <source>
        <dbReference type="EMBL" id="KAJ8714688.1"/>
    </source>
</evidence>
<dbReference type="GO" id="GO:0003677">
    <property type="term" value="F:DNA binding"/>
    <property type="evidence" value="ECO:0007669"/>
    <property type="project" value="InterPro"/>
</dbReference>
<dbReference type="InterPro" id="IPR007889">
    <property type="entry name" value="HTH_Psq"/>
</dbReference>
<evidence type="ECO:0000256" key="1">
    <source>
        <dbReference type="ARBA" id="ARBA00004123"/>
    </source>
</evidence>
<keyword evidence="4" id="KW-1185">Reference proteome</keyword>
<reference evidence="3" key="1">
    <citation type="submission" date="2023-03" db="EMBL/GenBank/DDBJ databases">
        <title>Chromosome-level genomes of two armyworms, Mythimna separata and Mythimna loreyi, provide insights into the biosynthesis and reception of sex pheromones.</title>
        <authorList>
            <person name="Zhao H."/>
        </authorList>
    </citation>
    <scope>NUCLEOTIDE SEQUENCE</scope>
    <source>
        <strain evidence="3">BeijingLab</strain>
        <tissue evidence="3">Pupa</tissue>
    </source>
</reference>
<evidence type="ECO:0000313" key="4">
    <source>
        <dbReference type="Proteomes" id="UP001231518"/>
    </source>
</evidence>
<proteinExistence type="predicted"/>
<accession>A0AAD7YH91</accession>
<dbReference type="Proteomes" id="UP001231518">
    <property type="component" value="Chromosome 13"/>
</dbReference>
<dbReference type="EMBL" id="JARGEI010000019">
    <property type="protein sequence ID" value="KAJ8714688.1"/>
    <property type="molecule type" value="Genomic_DNA"/>
</dbReference>
<gene>
    <name evidence="3" type="ORF">PYW07_002913</name>
</gene>
<dbReference type="AlphaFoldDB" id="A0AAD7YH91"/>
<protein>
    <recommendedName>
        <fullName evidence="2">HTH psq-type domain-containing protein</fullName>
    </recommendedName>
</protein>
<dbReference type="Gene3D" id="1.10.10.60">
    <property type="entry name" value="Homeodomain-like"/>
    <property type="match status" value="1"/>
</dbReference>
<name>A0AAD7YH91_MYTSE</name>
<sequence>MPPVKRKTWDHNAMIQAVNAVRRNEMGYLRAAKQFSVPKDTLERYVKKDVRAEDLVQFQYSPVSVSKGLLKFIMENFEFSSKHDTPRKTTFNGSQFFSVYKDAEFLRIDANVEKLLAQGYELRKKLDTVDAGKTIIVEGMNLERNTPLLIKKTVTNTPVEDYEFTFNRLMALAAGYAYENRKKFPNIQYSDAQVLGLVWDQNNNDKCKLYLSAVSGTEYMIDQFSFWPFLCGLRKFQLKKMPIKLVVKMGKIKNSEGETMASVMKQNLVTAKRIWLMFTGTSLRDLQTLIDDTPELKKLYHG</sequence>
<feature type="domain" description="HTH psq-type" evidence="2">
    <location>
        <begin position="11"/>
        <end position="48"/>
    </location>
</feature>
<comment type="caution">
    <text evidence="3">The sequence shown here is derived from an EMBL/GenBank/DDBJ whole genome shotgun (WGS) entry which is preliminary data.</text>
</comment>
<comment type="subcellular location">
    <subcellularLocation>
        <location evidence="1">Nucleus</location>
    </subcellularLocation>
</comment>
<dbReference type="Gene3D" id="1.10.472.180">
    <property type="entry name" value="Bunyavirus nucleocapsid (N) protein, C-terminal domain"/>
    <property type="match status" value="1"/>
</dbReference>
<evidence type="ECO:0000259" key="2">
    <source>
        <dbReference type="Pfam" id="PF05225"/>
    </source>
</evidence>